<dbReference type="EMBL" id="MU858272">
    <property type="protein sequence ID" value="KAK4207815.1"/>
    <property type="molecule type" value="Genomic_DNA"/>
</dbReference>
<keyword evidence="4" id="KW-1185">Reference proteome</keyword>
<dbReference type="PANTHER" id="PTHR34502:SF4">
    <property type="entry name" value="DUF6594 DOMAIN-CONTAINING PROTEIN"/>
    <property type="match status" value="1"/>
</dbReference>
<feature type="transmembrane region" description="Helical" evidence="1">
    <location>
        <begin position="266"/>
        <end position="282"/>
    </location>
</feature>
<dbReference type="Proteomes" id="UP001301769">
    <property type="component" value="Unassembled WGS sequence"/>
</dbReference>
<reference evidence="3" key="2">
    <citation type="submission" date="2023-05" db="EMBL/GenBank/DDBJ databases">
        <authorList>
            <consortium name="Lawrence Berkeley National Laboratory"/>
            <person name="Steindorff A."/>
            <person name="Hensen N."/>
            <person name="Bonometti L."/>
            <person name="Westerberg I."/>
            <person name="Brannstrom I.O."/>
            <person name="Guillou S."/>
            <person name="Cros-Aarteil S."/>
            <person name="Calhoun S."/>
            <person name="Haridas S."/>
            <person name="Kuo A."/>
            <person name="Mondo S."/>
            <person name="Pangilinan J."/>
            <person name="Riley R."/>
            <person name="Labutti K."/>
            <person name="Andreopoulos B."/>
            <person name="Lipzen A."/>
            <person name="Chen C."/>
            <person name="Yanf M."/>
            <person name="Daum C."/>
            <person name="Ng V."/>
            <person name="Clum A."/>
            <person name="Ohm R."/>
            <person name="Martin F."/>
            <person name="Silar P."/>
            <person name="Natvig D."/>
            <person name="Lalanne C."/>
            <person name="Gautier V."/>
            <person name="Ament-Velasquez S.L."/>
            <person name="Kruys A."/>
            <person name="Hutchinson M.I."/>
            <person name="Powell A.J."/>
            <person name="Barry K."/>
            <person name="Miller A.N."/>
            <person name="Grigoriev I.V."/>
            <person name="Debuchy R."/>
            <person name="Gladieux P."/>
            <person name="Thoren M.H."/>
            <person name="Johannesson H."/>
        </authorList>
    </citation>
    <scope>NUCLEOTIDE SEQUENCE</scope>
    <source>
        <strain evidence="3">PSN293</strain>
    </source>
</reference>
<evidence type="ECO:0000313" key="3">
    <source>
        <dbReference type="EMBL" id="KAK4207815.1"/>
    </source>
</evidence>
<proteinExistence type="predicted"/>
<organism evidence="3 4">
    <name type="scientific">Rhypophila decipiens</name>
    <dbReference type="NCBI Taxonomy" id="261697"/>
    <lineage>
        <taxon>Eukaryota</taxon>
        <taxon>Fungi</taxon>
        <taxon>Dikarya</taxon>
        <taxon>Ascomycota</taxon>
        <taxon>Pezizomycotina</taxon>
        <taxon>Sordariomycetes</taxon>
        <taxon>Sordariomycetidae</taxon>
        <taxon>Sordariales</taxon>
        <taxon>Naviculisporaceae</taxon>
        <taxon>Rhypophila</taxon>
    </lineage>
</organism>
<protein>
    <recommendedName>
        <fullName evidence="2">DUF6594 domain-containing protein</fullName>
    </recommendedName>
</protein>
<reference evidence="3" key="1">
    <citation type="journal article" date="2023" name="Mol. Phylogenet. Evol.">
        <title>Genome-scale phylogeny and comparative genomics of the fungal order Sordariales.</title>
        <authorList>
            <person name="Hensen N."/>
            <person name="Bonometti L."/>
            <person name="Westerberg I."/>
            <person name="Brannstrom I.O."/>
            <person name="Guillou S."/>
            <person name="Cros-Aarteil S."/>
            <person name="Calhoun S."/>
            <person name="Haridas S."/>
            <person name="Kuo A."/>
            <person name="Mondo S."/>
            <person name="Pangilinan J."/>
            <person name="Riley R."/>
            <person name="LaButti K."/>
            <person name="Andreopoulos B."/>
            <person name="Lipzen A."/>
            <person name="Chen C."/>
            <person name="Yan M."/>
            <person name="Daum C."/>
            <person name="Ng V."/>
            <person name="Clum A."/>
            <person name="Steindorff A."/>
            <person name="Ohm R.A."/>
            <person name="Martin F."/>
            <person name="Silar P."/>
            <person name="Natvig D.O."/>
            <person name="Lalanne C."/>
            <person name="Gautier V."/>
            <person name="Ament-Velasquez S.L."/>
            <person name="Kruys A."/>
            <person name="Hutchinson M.I."/>
            <person name="Powell A.J."/>
            <person name="Barry K."/>
            <person name="Miller A.N."/>
            <person name="Grigoriev I.V."/>
            <person name="Debuchy R."/>
            <person name="Gladieux P."/>
            <person name="Hiltunen Thoren M."/>
            <person name="Johannesson H."/>
        </authorList>
    </citation>
    <scope>NUCLEOTIDE SEQUENCE</scope>
    <source>
        <strain evidence="3">PSN293</strain>
    </source>
</reference>
<name>A0AAN6XYA1_9PEZI</name>
<keyword evidence="1" id="KW-0472">Membrane</keyword>
<feature type="transmembrane region" description="Helical" evidence="1">
    <location>
        <begin position="207"/>
        <end position="229"/>
    </location>
</feature>
<sequence length="283" mass="31326">MMTTSRIYADGFPSLAAFIASDPDRTTGIFKRFDRLAVRNLLNIQAELAELQAQLDIFDDEDQISKERSQSLRNWADYKKRQAEDPARMELMIKIKETIKEYREALIFESTLAAIPPPDRKTLKAFREVFFHGRPSDGDSFPTLGGSSATVYNDPNDLVAVHHLQDLDRLTVFVRDHFGYFFKQETPTDGTDIPIVGYASGQKLSTFVGYLSAILAALLLFGSILVLYKTTSPEAKLGLVVLFTSVFAISLSVLTNAKRSEIHGSTAAYAAVLVVFISGNVGG</sequence>
<gene>
    <name evidence="3" type="ORF">QBC37DRAFT_432870</name>
</gene>
<dbReference type="InterPro" id="IPR046529">
    <property type="entry name" value="DUF6594"/>
</dbReference>
<feature type="domain" description="DUF6594" evidence="2">
    <location>
        <begin position="12"/>
        <end position="274"/>
    </location>
</feature>
<accession>A0AAN6XYA1</accession>
<dbReference type="PANTHER" id="PTHR34502">
    <property type="entry name" value="DUF6594 DOMAIN-CONTAINING PROTEIN-RELATED"/>
    <property type="match status" value="1"/>
</dbReference>
<feature type="transmembrane region" description="Helical" evidence="1">
    <location>
        <begin position="235"/>
        <end position="254"/>
    </location>
</feature>
<dbReference type="Pfam" id="PF20237">
    <property type="entry name" value="DUF6594"/>
    <property type="match status" value="1"/>
</dbReference>
<evidence type="ECO:0000256" key="1">
    <source>
        <dbReference type="SAM" id="Phobius"/>
    </source>
</evidence>
<evidence type="ECO:0000259" key="2">
    <source>
        <dbReference type="Pfam" id="PF20237"/>
    </source>
</evidence>
<comment type="caution">
    <text evidence="3">The sequence shown here is derived from an EMBL/GenBank/DDBJ whole genome shotgun (WGS) entry which is preliminary data.</text>
</comment>
<keyword evidence="1" id="KW-0812">Transmembrane</keyword>
<keyword evidence="1" id="KW-1133">Transmembrane helix</keyword>
<evidence type="ECO:0000313" key="4">
    <source>
        <dbReference type="Proteomes" id="UP001301769"/>
    </source>
</evidence>
<dbReference type="AlphaFoldDB" id="A0AAN6XYA1"/>